<proteinExistence type="predicted"/>
<keyword evidence="2" id="KW-0808">Transferase</keyword>
<dbReference type="PANTHER" id="PTHR43861">
    <property type="entry name" value="TRANS-ACONITATE 2-METHYLTRANSFERASE-RELATED"/>
    <property type="match status" value="1"/>
</dbReference>
<dbReference type="PANTHER" id="PTHR43861:SF6">
    <property type="entry name" value="METHYLTRANSFERASE TYPE 11"/>
    <property type="match status" value="1"/>
</dbReference>
<keyword evidence="2" id="KW-0489">Methyltransferase</keyword>
<dbReference type="EMBL" id="JACCFP010000001">
    <property type="protein sequence ID" value="NYJ01430.1"/>
    <property type="molecule type" value="Genomic_DNA"/>
</dbReference>
<reference evidence="2 3" key="1">
    <citation type="submission" date="2020-07" db="EMBL/GenBank/DDBJ databases">
        <title>Sequencing the genomes of 1000 actinobacteria strains.</title>
        <authorList>
            <person name="Klenk H.-P."/>
        </authorList>
    </citation>
    <scope>NUCLEOTIDE SEQUENCE [LARGE SCALE GENOMIC DNA]</scope>
    <source>
        <strain evidence="2 3">DSM 103833</strain>
    </source>
</reference>
<protein>
    <submittedName>
        <fullName evidence="2">SAM-dependent methyltransferase</fullName>
    </submittedName>
</protein>
<accession>A0A853BZN6</accession>
<feature type="region of interest" description="Disordered" evidence="1">
    <location>
        <begin position="300"/>
        <end position="322"/>
    </location>
</feature>
<dbReference type="Pfam" id="PF13489">
    <property type="entry name" value="Methyltransf_23"/>
    <property type="match status" value="1"/>
</dbReference>
<evidence type="ECO:0000256" key="1">
    <source>
        <dbReference type="SAM" id="MobiDB-lite"/>
    </source>
</evidence>
<evidence type="ECO:0000313" key="2">
    <source>
        <dbReference type="EMBL" id="NYJ01430.1"/>
    </source>
</evidence>
<gene>
    <name evidence="2" type="ORF">HNR19_002128</name>
</gene>
<name>A0A853BZN6_9ACTN</name>
<dbReference type="Gene3D" id="3.40.50.150">
    <property type="entry name" value="Vaccinia Virus protein VP39"/>
    <property type="match status" value="1"/>
</dbReference>
<dbReference type="GO" id="GO:0032259">
    <property type="term" value="P:methylation"/>
    <property type="evidence" value="ECO:0007669"/>
    <property type="project" value="UniProtKB-KW"/>
</dbReference>
<dbReference type="AlphaFoldDB" id="A0A853BZN6"/>
<comment type="caution">
    <text evidence="2">The sequence shown here is derived from an EMBL/GenBank/DDBJ whole genome shotgun (WGS) entry which is preliminary data.</text>
</comment>
<dbReference type="GO" id="GO:0008168">
    <property type="term" value="F:methyltransferase activity"/>
    <property type="evidence" value="ECO:0007669"/>
    <property type="project" value="UniProtKB-KW"/>
</dbReference>
<keyword evidence="3" id="KW-1185">Reference proteome</keyword>
<feature type="compositionally biased region" description="Basic and acidic residues" evidence="1">
    <location>
        <begin position="311"/>
        <end position="322"/>
    </location>
</feature>
<dbReference type="RefSeq" id="WP_179667916.1">
    <property type="nucleotide sequence ID" value="NZ_JACCFP010000001.1"/>
</dbReference>
<organism evidence="2 3">
    <name type="scientific">Nocardioides thalensis</name>
    <dbReference type="NCBI Taxonomy" id="1914755"/>
    <lineage>
        <taxon>Bacteria</taxon>
        <taxon>Bacillati</taxon>
        <taxon>Actinomycetota</taxon>
        <taxon>Actinomycetes</taxon>
        <taxon>Propionibacteriales</taxon>
        <taxon>Nocardioidaceae</taxon>
        <taxon>Nocardioides</taxon>
    </lineage>
</organism>
<sequence>MTAVTATAAAEHCHACGGPMGVVRHSVAWHLDVGRCRGCGTVSVLGAAGIVAEDIQSVASGGEAAQTDWEVYADTMHTREVVRHEVLDELRARAATRASELRLFDVGAGTGGFLDMARSRGFRIAGNDISQSAVDHAAARYGIELSTRDLDEQPAQSVDVLTMWCVIAHVGDPSAFLASAWRMLRPGGVLFLRTPRWCLADAVGVAAARVGRRRLATLADQRVTRGHLHLYRDRGMERMLDRLGYVDVDVQPVTHTGCTGAEIASRLGASGEAQQRLSRVIDRTLSSRAAPRNTMFVYARRPGGASTGDARINDARRRTSRS</sequence>
<dbReference type="SUPFAM" id="SSF53335">
    <property type="entry name" value="S-adenosyl-L-methionine-dependent methyltransferases"/>
    <property type="match status" value="1"/>
</dbReference>
<dbReference type="Proteomes" id="UP000530424">
    <property type="component" value="Unassembled WGS sequence"/>
</dbReference>
<evidence type="ECO:0000313" key="3">
    <source>
        <dbReference type="Proteomes" id="UP000530424"/>
    </source>
</evidence>
<dbReference type="InterPro" id="IPR029063">
    <property type="entry name" value="SAM-dependent_MTases_sf"/>
</dbReference>
<dbReference type="CDD" id="cd02440">
    <property type="entry name" value="AdoMet_MTases"/>
    <property type="match status" value="1"/>
</dbReference>